<evidence type="ECO:0000259" key="7">
    <source>
        <dbReference type="PROSITE" id="PS50850"/>
    </source>
</evidence>
<evidence type="ECO:0000256" key="5">
    <source>
        <dbReference type="ARBA" id="ARBA00023136"/>
    </source>
</evidence>
<feature type="domain" description="Major facilitator superfamily (MFS) profile" evidence="7">
    <location>
        <begin position="13"/>
        <end position="409"/>
    </location>
</feature>
<accession>A0AAE3JQP6</accession>
<dbReference type="Gene3D" id="1.20.1250.20">
    <property type="entry name" value="MFS general substrate transporter like domains"/>
    <property type="match status" value="2"/>
</dbReference>
<dbReference type="Proteomes" id="UP001200642">
    <property type="component" value="Unassembled WGS sequence"/>
</dbReference>
<sequence>MTIKSKKYYKWEVLGLLWLAFFLNQADRQVFNVVLPLIQDDLELTDVEMGMIASAFILTLALCVPFAGIVGDLFSRKWITTLTVIFWSIATVLTGLSMTPMHLVLFRSVATGGGEAFFAPANYALIAQYHKRTRSLALSIHQTSLYAGVVISGFLAAYIAEIWGWRSSFYVFGAAGVLLGIIMIFRLKDKREVVQDADIPITQKKPDFFKILALMIKRPTFLLLTLAFAGMVFVNIGYLTWMPTFLYEKFNMSLPKAGFVSMFCMHGFAFIGVILGGRLSDKFVMRNRNIRLLLQIVGMFVGAPFIVLMGLGNTTILVYIGLAGFGFFRGLYDANIYASLYDIIEPEYRSTASGIMIMFAFITGAASPMILGMLKPTLGLTNAIALLSILACFSAACIFIAMKFYFKKDYYHGLEY</sequence>
<keyword evidence="3 6" id="KW-0812">Transmembrane</keyword>
<dbReference type="SUPFAM" id="SSF103473">
    <property type="entry name" value="MFS general substrate transporter"/>
    <property type="match status" value="1"/>
</dbReference>
<feature type="transmembrane region" description="Helical" evidence="6">
    <location>
        <begin position="292"/>
        <end position="310"/>
    </location>
</feature>
<keyword evidence="9" id="KW-1185">Reference proteome</keyword>
<proteinExistence type="predicted"/>
<evidence type="ECO:0000256" key="6">
    <source>
        <dbReference type="SAM" id="Phobius"/>
    </source>
</evidence>
<dbReference type="RefSeq" id="WP_317903230.1">
    <property type="nucleotide sequence ID" value="NZ_JAIRBC010000024.1"/>
</dbReference>
<feature type="transmembrane region" description="Helical" evidence="6">
    <location>
        <begin position="78"/>
        <end position="98"/>
    </location>
</feature>
<dbReference type="InterPro" id="IPR020846">
    <property type="entry name" value="MFS_dom"/>
</dbReference>
<dbReference type="GO" id="GO:0016020">
    <property type="term" value="C:membrane"/>
    <property type="evidence" value="ECO:0007669"/>
    <property type="project" value="UniProtKB-SubCell"/>
</dbReference>
<feature type="transmembrane region" description="Helical" evidence="6">
    <location>
        <begin position="383"/>
        <end position="406"/>
    </location>
</feature>
<keyword evidence="4 6" id="KW-1133">Transmembrane helix</keyword>
<evidence type="ECO:0000256" key="2">
    <source>
        <dbReference type="ARBA" id="ARBA00022448"/>
    </source>
</evidence>
<keyword evidence="5 6" id="KW-0472">Membrane</keyword>
<reference evidence="8" key="1">
    <citation type="submission" date="2023-02" db="EMBL/GenBank/DDBJ databases">
        <title>Genome of Flavobacteriaceae gen. nov. sp. strain F89.</title>
        <authorList>
            <person name="Wang Y."/>
        </authorList>
    </citation>
    <scope>NUCLEOTIDE SEQUENCE</scope>
    <source>
        <strain evidence="8">F89</strain>
    </source>
</reference>
<dbReference type="Pfam" id="PF07690">
    <property type="entry name" value="MFS_1"/>
    <property type="match status" value="1"/>
</dbReference>
<dbReference type="PROSITE" id="PS50850">
    <property type="entry name" value="MFS"/>
    <property type="match status" value="1"/>
</dbReference>
<feature type="transmembrane region" description="Helical" evidence="6">
    <location>
        <begin position="52"/>
        <end position="71"/>
    </location>
</feature>
<dbReference type="PANTHER" id="PTHR23505">
    <property type="entry name" value="SPINSTER"/>
    <property type="match status" value="1"/>
</dbReference>
<dbReference type="InterPro" id="IPR044770">
    <property type="entry name" value="MFS_spinster-like"/>
</dbReference>
<comment type="subcellular location">
    <subcellularLocation>
        <location evidence="1">Membrane</location>
        <topology evidence="1">Multi-pass membrane protein</topology>
    </subcellularLocation>
</comment>
<feature type="transmembrane region" description="Helical" evidence="6">
    <location>
        <begin position="145"/>
        <end position="163"/>
    </location>
</feature>
<evidence type="ECO:0000256" key="3">
    <source>
        <dbReference type="ARBA" id="ARBA00022692"/>
    </source>
</evidence>
<dbReference type="AlphaFoldDB" id="A0AAE3JQP6"/>
<organism evidence="8 9">
    <name type="scientific">Cerina litoralis</name>
    <dbReference type="NCBI Taxonomy" id="2874477"/>
    <lineage>
        <taxon>Bacteria</taxon>
        <taxon>Pseudomonadati</taxon>
        <taxon>Bacteroidota</taxon>
        <taxon>Flavobacteriia</taxon>
        <taxon>Flavobacteriales</taxon>
        <taxon>Flavobacteriaceae</taxon>
        <taxon>Cerina</taxon>
    </lineage>
</organism>
<gene>
    <name evidence="8" type="ORF">K8352_15120</name>
</gene>
<feature type="transmembrane region" description="Helical" evidence="6">
    <location>
        <begin position="316"/>
        <end position="332"/>
    </location>
</feature>
<protein>
    <submittedName>
        <fullName evidence="8">MFS transporter</fullName>
    </submittedName>
</protein>
<name>A0AAE3JQP6_9FLAO</name>
<dbReference type="InterPro" id="IPR036259">
    <property type="entry name" value="MFS_trans_sf"/>
</dbReference>
<feature type="transmembrane region" description="Helical" evidence="6">
    <location>
        <begin position="259"/>
        <end position="280"/>
    </location>
</feature>
<evidence type="ECO:0000256" key="4">
    <source>
        <dbReference type="ARBA" id="ARBA00022989"/>
    </source>
</evidence>
<evidence type="ECO:0000313" key="8">
    <source>
        <dbReference type="EMBL" id="MCG2462089.1"/>
    </source>
</evidence>
<feature type="transmembrane region" description="Helical" evidence="6">
    <location>
        <begin position="352"/>
        <end position="371"/>
    </location>
</feature>
<evidence type="ECO:0000256" key="1">
    <source>
        <dbReference type="ARBA" id="ARBA00004141"/>
    </source>
</evidence>
<dbReference type="GO" id="GO:0022857">
    <property type="term" value="F:transmembrane transporter activity"/>
    <property type="evidence" value="ECO:0007669"/>
    <property type="project" value="InterPro"/>
</dbReference>
<dbReference type="PANTHER" id="PTHR23505:SF79">
    <property type="entry name" value="PROTEIN SPINSTER"/>
    <property type="match status" value="1"/>
</dbReference>
<comment type="caution">
    <text evidence="8">The sequence shown here is derived from an EMBL/GenBank/DDBJ whole genome shotgun (WGS) entry which is preliminary data.</text>
</comment>
<keyword evidence="2" id="KW-0813">Transport</keyword>
<evidence type="ECO:0000313" key="9">
    <source>
        <dbReference type="Proteomes" id="UP001200642"/>
    </source>
</evidence>
<dbReference type="EMBL" id="JAIRBC010000024">
    <property type="protein sequence ID" value="MCG2462089.1"/>
    <property type="molecule type" value="Genomic_DNA"/>
</dbReference>
<dbReference type="InterPro" id="IPR011701">
    <property type="entry name" value="MFS"/>
</dbReference>
<feature type="transmembrane region" description="Helical" evidence="6">
    <location>
        <begin position="220"/>
        <end position="239"/>
    </location>
</feature>
<feature type="transmembrane region" description="Helical" evidence="6">
    <location>
        <begin position="169"/>
        <end position="187"/>
    </location>
</feature>